<accession>A0ABR7MN35</accession>
<feature type="domain" description="Immunoglobulin" evidence="2">
    <location>
        <begin position="791"/>
        <end position="862"/>
    </location>
</feature>
<comment type="caution">
    <text evidence="3">The sequence shown here is derived from an EMBL/GenBank/DDBJ whole genome shotgun (WGS) entry which is preliminary data.</text>
</comment>
<dbReference type="SUPFAM" id="SSF48208">
    <property type="entry name" value="Six-hairpin glycosidases"/>
    <property type="match status" value="1"/>
</dbReference>
<feature type="domain" description="Immunoglobulin" evidence="2">
    <location>
        <begin position="603"/>
        <end position="674"/>
    </location>
</feature>
<evidence type="ECO:0000259" key="2">
    <source>
        <dbReference type="SMART" id="SM00409"/>
    </source>
</evidence>
<dbReference type="Gene3D" id="2.60.120.260">
    <property type="entry name" value="Galactose-binding domain-like"/>
    <property type="match status" value="1"/>
</dbReference>
<evidence type="ECO:0000256" key="1">
    <source>
        <dbReference type="SAM" id="SignalP"/>
    </source>
</evidence>
<name>A0ABR7MN35_9BACT</name>
<feature type="signal peptide" evidence="1">
    <location>
        <begin position="1"/>
        <end position="34"/>
    </location>
</feature>
<proteinExistence type="predicted"/>
<dbReference type="Pfam" id="PF03663">
    <property type="entry name" value="Glyco_hydro_76"/>
    <property type="match status" value="1"/>
</dbReference>
<protein>
    <submittedName>
        <fullName evidence="3">T9SS type A sorting domain-containing protein</fullName>
    </submittedName>
</protein>
<dbReference type="Gene3D" id="2.60.40.10">
    <property type="entry name" value="Immunoglobulins"/>
    <property type="match status" value="5"/>
</dbReference>
<keyword evidence="1" id="KW-0732">Signal</keyword>
<feature type="chain" id="PRO_5047287955" evidence="1">
    <location>
        <begin position="35"/>
        <end position="1050"/>
    </location>
</feature>
<feature type="domain" description="Immunoglobulin" evidence="2">
    <location>
        <begin position="511"/>
        <end position="582"/>
    </location>
</feature>
<sequence length="1050" mass="114072">MKTHPQPTRSIFLRYATSLALLLLLLASALGVRAQVPNARADSAIAAFNQAFLLRQNNNVFYRKALNTTEADGTWTLALDIFGMQDTYEHRRTAADQALVNELCTSFLRLNPPPYTWDGWNDDLAWMGLNLARGYQITGNRSLLTQAEYCFNLAYDRGWNSTFNGGGIWEQQPDMTPADGTVSKEALANNPNGKLACLLYESTGNPAYKDKAMQLYTWSRSHLFNPLNGQVYTGIDRADVVNKSTAVYNQGSFIDFAAHLYKITSNEMLLRDAQLAANYVITNMTTNGIISNSADYLNTWADEYARGLGHLCQWNPQLWNTYYPFLKRNADVAWKNRRPDLNLSGNGWAAPTPLNPAGEPTKYVSTVALLQYTPTVQPLPGTLEAEHYNFSNDAYPRDAATTTAALRAGEWLEYLVMVPTAGLYTLTFTLAGPAPTGTLEIQQNNVLLTALAPPTAASSGSVTAAVQLSAGVQALKLRAVAGSWTIDKFGAQHCHDIVPFVILNSKPAQQTAAVTAAPGDKVQLKPTPGSGTWRWTGPNRFTSDSRVVTLNNIRPEQGGTYTATYTNEAGCVSVQDFVVTLSGCTPTPLTTTAQLNDAAPVPVDSLTVPAGSFMALEAQPDAGTWQWTGPNGFTADTRRITFLSIGYRDAGRYTVTHTNAAGCMSTRVVPITLTGADPCSSPITPYLNVNNLAWLQQDYASLQLGDRITIGPHPLDTGTWRWTGPNNFLATTREFTLTNFTAAQAGVYTAAFTNSTGCVSYRNFVLGLSSNCQPTPLIPTITINGAASSPTSPLAIHSGDNVLITFPATQGMWRWTGPNGFTAETNQVAFDQILFWRKGSYTVSLIDANACISSYTLTLDVQGNDYCGQAITPYFNVNDGAWQSEAQITVNQGDKLQIGPHPAQNMWTWTGPQGFVATTREIVLRNIRSDQAGIYHATYTNSLGCLSFQDFVVNVNHVTATPAKVLSTRARAGQQPSIYPNPALHEVMVTNMAKDDRITMYNLVGQAVSLPEPTISNGSAKLDIGRLPSGVYFITVAGASGQASYKVVKR</sequence>
<dbReference type="NCBIfam" id="TIGR04183">
    <property type="entry name" value="Por_Secre_tail"/>
    <property type="match status" value="1"/>
</dbReference>
<dbReference type="InterPro" id="IPR003599">
    <property type="entry name" value="Ig_sub"/>
</dbReference>
<dbReference type="SUPFAM" id="SSF49785">
    <property type="entry name" value="Galactose-binding domain-like"/>
    <property type="match status" value="1"/>
</dbReference>
<dbReference type="EMBL" id="JACSCY010000014">
    <property type="protein sequence ID" value="MBC6612476.1"/>
    <property type="molecule type" value="Genomic_DNA"/>
</dbReference>
<gene>
    <name evidence="3" type="ORF">H8B15_16245</name>
</gene>
<evidence type="ECO:0000313" key="3">
    <source>
        <dbReference type="EMBL" id="MBC6612476.1"/>
    </source>
</evidence>
<dbReference type="Proteomes" id="UP000622017">
    <property type="component" value="Unassembled WGS sequence"/>
</dbReference>
<dbReference type="RefSeq" id="WP_187320708.1">
    <property type="nucleotide sequence ID" value="NZ_JACSCY010000014.1"/>
</dbReference>
<organism evidence="3 4">
    <name type="scientific">Hymenobacter citatus</name>
    <dbReference type="NCBI Taxonomy" id="2763506"/>
    <lineage>
        <taxon>Bacteria</taxon>
        <taxon>Pseudomonadati</taxon>
        <taxon>Bacteroidota</taxon>
        <taxon>Cytophagia</taxon>
        <taxon>Cytophagales</taxon>
        <taxon>Hymenobacteraceae</taxon>
        <taxon>Hymenobacter</taxon>
    </lineage>
</organism>
<dbReference type="Pfam" id="PF18962">
    <property type="entry name" value="Por_Secre_tail"/>
    <property type="match status" value="1"/>
</dbReference>
<dbReference type="InterPro" id="IPR008928">
    <property type="entry name" value="6-hairpin_glycosidase_sf"/>
</dbReference>
<feature type="domain" description="Immunoglobulin" evidence="2">
    <location>
        <begin position="697"/>
        <end position="769"/>
    </location>
</feature>
<dbReference type="InterPro" id="IPR026444">
    <property type="entry name" value="Secre_tail"/>
</dbReference>
<dbReference type="Gene3D" id="1.50.10.20">
    <property type="match status" value="1"/>
</dbReference>
<keyword evidence="4" id="KW-1185">Reference proteome</keyword>
<dbReference type="PANTHER" id="PTHR47791:SF3">
    <property type="entry name" value="MEIOTICALLY UP-REGULATED GENE 191 PROTEIN"/>
    <property type="match status" value="1"/>
</dbReference>
<dbReference type="SMART" id="SM00409">
    <property type="entry name" value="IG"/>
    <property type="match status" value="5"/>
</dbReference>
<dbReference type="InterPro" id="IPR005198">
    <property type="entry name" value="Glyco_hydro_76"/>
</dbReference>
<dbReference type="InterPro" id="IPR053169">
    <property type="entry name" value="MUG_Protein"/>
</dbReference>
<dbReference type="PANTHER" id="PTHR47791">
    <property type="entry name" value="MEIOTICALLY UP-REGULATED GENE 191 PROTEIN"/>
    <property type="match status" value="1"/>
</dbReference>
<evidence type="ECO:0000313" key="4">
    <source>
        <dbReference type="Proteomes" id="UP000622017"/>
    </source>
</evidence>
<dbReference type="InterPro" id="IPR013783">
    <property type="entry name" value="Ig-like_fold"/>
</dbReference>
<reference evidence="3 4" key="1">
    <citation type="submission" date="2020-08" db="EMBL/GenBank/DDBJ databases">
        <title>Hymenobacter sp.</title>
        <authorList>
            <person name="Kim M.K."/>
        </authorList>
    </citation>
    <scope>NUCLEOTIDE SEQUENCE [LARGE SCALE GENOMIC DNA]</scope>
    <source>
        <strain evidence="3 4">BT507</strain>
    </source>
</reference>
<dbReference type="InterPro" id="IPR008979">
    <property type="entry name" value="Galactose-bd-like_sf"/>
</dbReference>
<feature type="domain" description="Immunoglobulin" evidence="2">
    <location>
        <begin position="885"/>
        <end position="956"/>
    </location>
</feature>